<sequence length="228" mass="24805">MIGSCLSQSFNKAPALLSFQPYQRNRHVTVHRPSTNPKCCKPSGRTTMASAHHQRLDHHHTTTAIWPVSPSLLAKASNGISGSPSDAKPWASIRWTPSADQRGPIPLPIAQSRKCQAKNICVAGPCSRALSPLAERERLAVHPMFSSRLPFSSPVRRFVDLVALGVLPLSCCCCLGLGLARSVFGTLEEREQGSSISFVVCRRRKAGIPASLQRYTHLSSISNSRGKM</sequence>
<accession>A0AA39XD60</accession>
<dbReference type="Proteomes" id="UP001175000">
    <property type="component" value="Unassembled WGS sequence"/>
</dbReference>
<gene>
    <name evidence="1" type="ORF">B0T14DRAFT_10681</name>
</gene>
<proteinExistence type="predicted"/>
<comment type="caution">
    <text evidence="1">The sequence shown here is derived from an EMBL/GenBank/DDBJ whole genome shotgun (WGS) entry which is preliminary data.</text>
</comment>
<protein>
    <submittedName>
        <fullName evidence="1">Uncharacterized protein</fullName>
    </submittedName>
</protein>
<dbReference type="EMBL" id="JAULSU010000001">
    <property type="protein sequence ID" value="KAK0631772.1"/>
    <property type="molecule type" value="Genomic_DNA"/>
</dbReference>
<evidence type="ECO:0000313" key="2">
    <source>
        <dbReference type="Proteomes" id="UP001175000"/>
    </source>
</evidence>
<keyword evidence="2" id="KW-1185">Reference proteome</keyword>
<name>A0AA39XD60_9PEZI</name>
<evidence type="ECO:0000313" key="1">
    <source>
        <dbReference type="EMBL" id="KAK0631772.1"/>
    </source>
</evidence>
<reference evidence="1" key="1">
    <citation type="submission" date="2023-06" db="EMBL/GenBank/DDBJ databases">
        <title>Genome-scale phylogeny and comparative genomics of the fungal order Sordariales.</title>
        <authorList>
            <consortium name="Lawrence Berkeley National Laboratory"/>
            <person name="Hensen N."/>
            <person name="Bonometti L."/>
            <person name="Westerberg I."/>
            <person name="Brannstrom I.O."/>
            <person name="Guillou S."/>
            <person name="Cros-Aarteil S."/>
            <person name="Calhoun S."/>
            <person name="Haridas S."/>
            <person name="Kuo A."/>
            <person name="Mondo S."/>
            <person name="Pangilinan J."/>
            <person name="Riley R."/>
            <person name="Labutti K."/>
            <person name="Andreopoulos B."/>
            <person name="Lipzen A."/>
            <person name="Chen C."/>
            <person name="Yanf M."/>
            <person name="Daum C."/>
            <person name="Ng V."/>
            <person name="Clum A."/>
            <person name="Steindorff A."/>
            <person name="Ohm R."/>
            <person name="Martin F."/>
            <person name="Silar P."/>
            <person name="Natvig D."/>
            <person name="Lalanne C."/>
            <person name="Gautier V."/>
            <person name="Ament-Velasquez S.L."/>
            <person name="Kruys A."/>
            <person name="Hutchinson M.I."/>
            <person name="Powell A.J."/>
            <person name="Barry K."/>
            <person name="Miller A.N."/>
            <person name="Grigoriev I.V."/>
            <person name="Debuchy R."/>
            <person name="Gladieux P."/>
            <person name="Thoren M.H."/>
            <person name="Johannesson H."/>
        </authorList>
    </citation>
    <scope>NUCLEOTIDE SEQUENCE</scope>
    <source>
        <strain evidence="1">CBS 606.72</strain>
    </source>
</reference>
<organism evidence="1 2">
    <name type="scientific">Immersiella caudata</name>
    <dbReference type="NCBI Taxonomy" id="314043"/>
    <lineage>
        <taxon>Eukaryota</taxon>
        <taxon>Fungi</taxon>
        <taxon>Dikarya</taxon>
        <taxon>Ascomycota</taxon>
        <taxon>Pezizomycotina</taxon>
        <taxon>Sordariomycetes</taxon>
        <taxon>Sordariomycetidae</taxon>
        <taxon>Sordariales</taxon>
        <taxon>Lasiosphaeriaceae</taxon>
        <taxon>Immersiella</taxon>
    </lineage>
</organism>
<dbReference type="AlphaFoldDB" id="A0AA39XD60"/>